<proteinExistence type="predicted"/>
<feature type="region of interest" description="Disordered" evidence="1">
    <location>
        <begin position="20"/>
        <end position="66"/>
    </location>
</feature>
<dbReference type="RefSeq" id="WP_089845078.1">
    <property type="nucleotide sequence ID" value="NZ_FNEJ01000004.1"/>
</dbReference>
<gene>
    <name evidence="2" type="ORF">SAMN04487993_1004239</name>
</gene>
<feature type="compositionally biased region" description="Polar residues" evidence="1">
    <location>
        <begin position="35"/>
        <end position="47"/>
    </location>
</feature>
<feature type="compositionally biased region" description="Basic and acidic residues" evidence="1">
    <location>
        <begin position="20"/>
        <end position="33"/>
    </location>
</feature>
<name>A0A1G8KHT7_9RHOB</name>
<dbReference type="STRING" id="555512.SAMN04487993_1004239"/>
<evidence type="ECO:0000256" key="1">
    <source>
        <dbReference type="SAM" id="MobiDB-lite"/>
    </source>
</evidence>
<dbReference type="Proteomes" id="UP000199093">
    <property type="component" value="Unassembled WGS sequence"/>
</dbReference>
<evidence type="ECO:0000313" key="2">
    <source>
        <dbReference type="EMBL" id="SDI42440.1"/>
    </source>
</evidence>
<evidence type="ECO:0000313" key="3">
    <source>
        <dbReference type="Proteomes" id="UP000199093"/>
    </source>
</evidence>
<dbReference type="OrthoDB" id="7873635at2"/>
<sequence length="66" mass="7365">MLPRLFLVAAAFAGGWALSRRAERRDATPDVRDAGTSQMRNPPQTWDQQDERSDESFPASDPPGTY</sequence>
<organism evidence="2 3">
    <name type="scientific">Salipiger marinus</name>
    <dbReference type="NCBI Taxonomy" id="555512"/>
    <lineage>
        <taxon>Bacteria</taxon>
        <taxon>Pseudomonadati</taxon>
        <taxon>Pseudomonadota</taxon>
        <taxon>Alphaproteobacteria</taxon>
        <taxon>Rhodobacterales</taxon>
        <taxon>Roseobacteraceae</taxon>
        <taxon>Salipiger</taxon>
    </lineage>
</organism>
<dbReference type="AlphaFoldDB" id="A0A1G8KHT7"/>
<protein>
    <submittedName>
        <fullName evidence="2">Uncharacterized protein</fullName>
    </submittedName>
</protein>
<reference evidence="2 3" key="1">
    <citation type="submission" date="2016-10" db="EMBL/GenBank/DDBJ databases">
        <authorList>
            <person name="de Groot N.N."/>
        </authorList>
    </citation>
    <scope>NUCLEOTIDE SEQUENCE [LARGE SCALE GENOMIC DNA]</scope>
    <source>
        <strain evidence="2 3">DSM 26424</strain>
    </source>
</reference>
<keyword evidence="3" id="KW-1185">Reference proteome</keyword>
<dbReference type="EMBL" id="FNEJ01000004">
    <property type="protein sequence ID" value="SDI42440.1"/>
    <property type="molecule type" value="Genomic_DNA"/>
</dbReference>
<accession>A0A1G8KHT7</accession>